<keyword evidence="3" id="KW-0238">DNA-binding</keyword>
<dbReference type="GO" id="GO:0004519">
    <property type="term" value="F:endonuclease activity"/>
    <property type="evidence" value="ECO:0007669"/>
    <property type="project" value="UniProtKB-KW"/>
</dbReference>
<evidence type="ECO:0000313" key="6">
    <source>
        <dbReference type="Proteomes" id="UP001160882"/>
    </source>
</evidence>
<dbReference type="InterPro" id="IPR051212">
    <property type="entry name" value="Type-I_RE_S_subunit"/>
</dbReference>
<dbReference type="GO" id="GO:0009307">
    <property type="term" value="P:DNA restriction-modification system"/>
    <property type="evidence" value="ECO:0007669"/>
    <property type="project" value="UniProtKB-KW"/>
</dbReference>
<dbReference type="PANTHER" id="PTHR43140">
    <property type="entry name" value="TYPE-1 RESTRICTION ENZYME ECOKI SPECIFICITY PROTEIN"/>
    <property type="match status" value="1"/>
</dbReference>
<dbReference type="EC" id="3.1.21.-" evidence="5"/>
<proteinExistence type="inferred from homology"/>
<gene>
    <name evidence="5" type="ORF">N5I14_07755</name>
</gene>
<dbReference type="RefSeq" id="WP_280081342.1">
    <property type="nucleotide sequence ID" value="NZ_JAOCGG010000010.1"/>
</dbReference>
<dbReference type="InterPro" id="IPR000055">
    <property type="entry name" value="Restrct_endonuc_typeI_TRD"/>
</dbReference>
<dbReference type="CDD" id="cd16961">
    <property type="entry name" value="RMtype1_S_TRD-CR_like"/>
    <property type="match status" value="1"/>
</dbReference>
<keyword evidence="5" id="KW-0540">Nuclease</keyword>
<evidence type="ECO:0000313" key="5">
    <source>
        <dbReference type="EMBL" id="MDH1630141.1"/>
    </source>
</evidence>
<dbReference type="Pfam" id="PF01420">
    <property type="entry name" value="Methylase_S"/>
    <property type="match status" value="1"/>
</dbReference>
<accession>A0AA42RWZ3</accession>
<dbReference type="PANTHER" id="PTHR43140:SF1">
    <property type="entry name" value="TYPE I RESTRICTION ENZYME ECOKI SPECIFICITY SUBUNIT"/>
    <property type="match status" value="1"/>
</dbReference>
<protein>
    <submittedName>
        <fullName evidence="5">Restriction endonuclease subunit S</fullName>
        <ecNumber evidence="5">3.1.21.-</ecNumber>
    </submittedName>
</protein>
<dbReference type="GO" id="GO:0016787">
    <property type="term" value="F:hydrolase activity"/>
    <property type="evidence" value="ECO:0007669"/>
    <property type="project" value="UniProtKB-KW"/>
</dbReference>
<dbReference type="AlphaFoldDB" id="A0AA42RWZ3"/>
<feature type="domain" description="Type I restriction modification DNA specificity" evidence="4">
    <location>
        <begin position="84"/>
        <end position="194"/>
    </location>
</feature>
<dbReference type="Proteomes" id="UP001160882">
    <property type="component" value="Unassembled WGS sequence"/>
</dbReference>
<evidence type="ECO:0000256" key="1">
    <source>
        <dbReference type="ARBA" id="ARBA00010923"/>
    </source>
</evidence>
<sequence length="457" mass="51742">MIEVYRWRQLDRWDAFTIPHLHIAPHLPQRTIGELLSPRHERVDRAQWPFDQLQPITIHFGGDISRRKVAAGTDYTMPLFWAKPGDVVLSKIDLKNGAVGVLPEGWDNAVVTSHFKVYEPDLSQLDPRYFRMLLQTHDFKKWLWANRSGADGRTEVKLDVFEALNIPLPPLTQQQTLCDTYTNALKRAVQLEQEAEAIERAGWQTFETALGVAPQPPLPDRPVFVASFKDVERWSHESILRSSVSRSEHEHSWPLTRLGDLVADLENGWSPKCHNHPARDGKWGVLKLGAVSFGTFNAVENKELPTGLKPRPEYEVEAGDVLISRANVVRYVGACAYVDATPPQLLLCDKIFRVRFRPNSQLLPRFLTEAMKLRSVREHIESRLTGTSPTMKNISKPALLNIRFPLPDLVTQQRLIDDIATSRTSAASKRTSAAKLRQSAWATFESALFTASEEPVA</sequence>
<dbReference type="SUPFAM" id="SSF116734">
    <property type="entry name" value="DNA methylase specificity domain"/>
    <property type="match status" value="2"/>
</dbReference>
<evidence type="ECO:0000256" key="3">
    <source>
        <dbReference type="ARBA" id="ARBA00023125"/>
    </source>
</evidence>
<reference evidence="5" key="1">
    <citation type="submission" date="2022-09" db="EMBL/GenBank/DDBJ databases">
        <title>Intensive care unit water sources are persistently colonized with multi-drug resistant bacteria and are the site of extensive horizontal gene transfer of antibiotic resistance genes.</title>
        <authorList>
            <person name="Diorio-Toth L."/>
        </authorList>
    </citation>
    <scope>NUCLEOTIDE SEQUENCE</scope>
    <source>
        <strain evidence="5">GD03782</strain>
    </source>
</reference>
<organism evidence="5 6">
    <name type="scientific">Pseudomonas mosselii</name>
    <dbReference type="NCBI Taxonomy" id="78327"/>
    <lineage>
        <taxon>Bacteria</taxon>
        <taxon>Pseudomonadati</taxon>
        <taxon>Pseudomonadota</taxon>
        <taxon>Gammaproteobacteria</taxon>
        <taxon>Pseudomonadales</taxon>
        <taxon>Pseudomonadaceae</taxon>
        <taxon>Pseudomonas</taxon>
    </lineage>
</organism>
<dbReference type="EMBL" id="JAOCGG010000010">
    <property type="protein sequence ID" value="MDH1630141.1"/>
    <property type="molecule type" value="Genomic_DNA"/>
</dbReference>
<comment type="caution">
    <text evidence="5">The sequence shown here is derived from an EMBL/GenBank/DDBJ whole genome shotgun (WGS) entry which is preliminary data.</text>
</comment>
<dbReference type="GO" id="GO:0003677">
    <property type="term" value="F:DNA binding"/>
    <property type="evidence" value="ECO:0007669"/>
    <property type="project" value="UniProtKB-KW"/>
</dbReference>
<keyword evidence="2" id="KW-0680">Restriction system</keyword>
<dbReference type="CDD" id="cd17261">
    <property type="entry name" value="RMtype1_S_EcoKI-TRD2-CR2_like"/>
    <property type="match status" value="1"/>
</dbReference>
<evidence type="ECO:0000256" key="2">
    <source>
        <dbReference type="ARBA" id="ARBA00022747"/>
    </source>
</evidence>
<name>A0AA42RWZ3_9PSED</name>
<keyword evidence="5" id="KW-0378">Hydrolase</keyword>
<dbReference type="InterPro" id="IPR044946">
    <property type="entry name" value="Restrct_endonuc_typeI_TRD_sf"/>
</dbReference>
<keyword evidence="5" id="KW-0255">Endonuclease</keyword>
<evidence type="ECO:0000259" key="4">
    <source>
        <dbReference type="Pfam" id="PF01420"/>
    </source>
</evidence>
<comment type="similarity">
    <text evidence="1">Belongs to the type-I restriction system S methylase family.</text>
</comment>
<dbReference type="Gene3D" id="3.90.220.20">
    <property type="entry name" value="DNA methylase specificity domains"/>
    <property type="match status" value="2"/>
</dbReference>